<keyword evidence="4" id="KW-0378">Hydrolase</keyword>
<keyword evidence="11" id="KW-1185">Reference proteome</keyword>
<evidence type="ECO:0000256" key="4">
    <source>
        <dbReference type="ARBA" id="ARBA00022801"/>
    </source>
</evidence>
<feature type="transmembrane region" description="Helical" evidence="7">
    <location>
        <begin position="172"/>
        <end position="190"/>
    </location>
</feature>
<dbReference type="GO" id="GO:0004252">
    <property type="term" value="F:serine-type endopeptidase activity"/>
    <property type="evidence" value="ECO:0007669"/>
    <property type="project" value="InterPro"/>
</dbReference>
<dbReference type="KEGG" id="chu:CHU_0287"/>
<dbReference type="PANTHER" id="PTHR43731">
    <property type="entry name" value="RHOMBOID PROTEASE"/>
    <property type="match status" value="1"/>
</dbReference>
<dbReference type="InterPro" id="IPR022764">
    <property type="entry name" value="Peptidase_S54_rhomboid_dom"/>
</dbReference>
<reference evidence="10 11" key="1">
    <citation type="journal article" date="2007" name="Appl. Environ. Microbiol.">
        <title>Genome sequence of the cellulolytic gliding bacterium Cytophaga hutchinsonii.</title>
        <authorList>
            <person name="Xie G."/>
            <person name="Bruce D.C."/>
            <person name="Challacombe J.F."/>
            <person name="Chertkov O."/>
            <person name="Detter J.C."/>
            <person name="Gilna P."/>
            <person name="Han C.S."/>
            <person name="Lucas S."/>
            <person name="Misra M."/>
            <person name="Myers G.L."/>
            <person name="Richardson P."/>
            <person name="Tapia R."/>
            <person name="Thayer N."/>
            <person name="Thompson L.S."/>
            <person name="Brettin T.S."/>
            <person name="Henrissat B."/>
            <person name="Wilson D.B."/>
            <person name="McBride M.J."/>
        </authorList>
    </citation>
    <scope>NUCLEOTIDE SEQUENCE [LARGE SCALE GENOMIC DNA]</scope>
    <source>
        <strain evidence="11">ATCC 33406 / DSM 1761 / CIP 103989 / NBRC 15051 / NCIMB 9469 / D465</strain>
    </source>
</reference>
<evidence type="ECO:0000313" key="10">
    <source>
        <dbReference type="EMBL" id="ABG57578.1"/>
    </source>
</evidence>
<gene>
    <name evidence="10" type="ordered locus">CHU_0287</name>
</gene>
<keyword evidence="6 7" id="KW-0472">Membrane</keyword>
<feature type="transmembrane region" description="Helical" evidence="7">
    <location>
        <begin position="77"/>
        <end position="102"/>
    </location>
</feature>
<comment type="subcellular location">
    <subcellularLocation>
        <location evidence="1">Membrane</location>
        <topology evidence="1">Multi-pass membrane protein</topology>
    </subcellularLocation>
</comment>
<name>A0A6N4SMT4_CYTH3</name>
<keyword evidence="5 7" id="KW-1133">Transmembrane helix</keyword>
<feature type="transmembrane region" description="Helical" evidence="7">
    <location>
        <begin position="109"/>
        <end position="129"/>
    </location>
</feature>
<dbReference type="Gene3D" id="1.20.1540.10">
    <property type="entry name" value="Rhomboid-like"/>
    <property type="match status" value="1"/>
</dbReference>
<evidence type="ECO:0000256" key="7">
    <source>
        <dbReference type="SAM" id="Phobius"/>
    </source>
</evidence>
<feature type="transmembrane region" description="Helical" evidence="7">
    <location>
        <begin position="141"/>
        <end position="160"/>
    </location>
</feature>
<evidence type="ECO:0000259" key="9">
    <source>
        <dbReference type="Pfam" id="PF20216"/>
    </source>
</evidence>
<feature type="domain" description="DUF6576" evidence="9">
    <location>
        <begin position="234"/>
        <end position="279"/>
    </location>
</feature>
<evidence type="ECO:0000256" key="1">
    <source>
        <dbReference type="ARBA" id="ARBA00004141"/>
    </source>
</evidence>
<evidence type="ECO:0000256" key="6">
    <source>
        <dbReference type="ARBA" id="ARBA00023136"/>
    </source>
</evidence>
<dbReference type="Proteomes" id="UP000001822">
    <property type="component" value="Chromosome"/>
</dbReference>
<dbReference type="SUPFAM" id="SSF144091">
    <property type="entry name" value="Rhomboid-like"/>
    <property type="match status" value="1"/>
</dbReference>
<evidence type="ECO:0000256" key="5">
    <source>
        <dbReference type="ARBA" id="ARBA00022989"/>
    </source>
</evidence>
<evidence type="ECO:0000256" key="2">
    <source>
        <dbReference type="ARBA" id="ARBA00009045"/>
    </source>
</evidence>
<feature type="transmembrane region" description="Helical" evidence="7">
    <location>
        <begin position="6"/>
        <end position="23"/>
    </location>
</feature>
<dbReference type="InterPro" id="IPR035952">
    <property type="entry name" value="Rhomboid-like_sf"/>
</dbReference>
<dbReference type="OrthoDB" id="9807874at2"/>
<comment type="similarity">
    <text evidence="2">Belongs to the peptidase S54 family.</text>
</comment>
<dbReference type="AlphaFoldDB" id="A0A6N4SMT4"/>
<accession>A0A6N4SMT4</accession>
<dbReference type="InterPro" id="IPR050925">
    <property type="entry name" value="Rhomboid_protease_S54"/>
</dbReference>
<protein>
    <submittedName>
        <fullName evidence="10">Uncharacterized protein</fullName>
    </submittedName>
</protein>
<dbReference type="PANTHER" id="PTHR43731:SF14">
    <property type="entry name" value="PRESENILIN-ASSOCIATED RHOMBOID-LIKE PROTEIN, MITOCHONDRIAL"/>
    <property type="match status" value="1"/>
</dbReference>
<proteinExistence type="inferred from homology"/>
<feature type="domain" description="Peptidase S54 rhomboid" evidence="8">
    <location>
        <begin position="43"/>
        <end position="186"/>
    </location>
</feature>
<dbReference type="RefSeq" id="WP_011583694.1">
    <property type="nucleotide sequence ID" value="NC_008255.1"/>
</dbReference>
<dbReference type="InterPro" id="IPR046483">
    <property type="entry name" value="DUF6576"/>
</dbReference>
<dbReference type="EMBL" id="CP000383">
    <property type="protein sequence ID" value="ABG57578.1"/>
    <property type="molecule type" value="Genomic_DNA"/>
</dbReference>
<sequence length="279" mass="31540">MNDAGIISVLLFLINLFFTYRGLKDHSFFDAYKFDVDKILIQKQYKRIISSGFLHIGWTHFILNMYTLYAFSSSLELYVGLLPFLIIYFASLTGGSLFSLFVHRNHGDYTAVGASGAVSGVVFAAIALFPGMQLGFPFIPIHFPAWLFGLVYMLYTIYGVRSSRDNIGHEAHLGGAVIGMLTALFFQPAAFTENTFTIFIIALPTVIFIAFVLLKPQALLIDNLFFKSHDTHDSIDHRYNKQKAIRQKEIDAILDKISRKGINSLSEKEKQKLDDLSQR</sequence>
<organism evidence="10 11">
    <name type="scientific">Cytophaga hutchinsonii (strain ATCC 33406 / DSM 1761 / CIP 103989 / NBRC 15051 / NCIMB 9469 / D465)</name>
    <dbReference type="NCBI Taxonomy" id="269798"/>
    <lineage>
        <taxon>Bacteria</taxon>
        <taxon>Pseudomonadati</taxon>
        <taxon>Bacteroidota</taxon>
        <taxon>Cytophagia</taxon>
        <taxon>Cytophagales</taxon>
        <taxon>Cytophagaceae</taxon>
        <taxon>Cytophaga</taxon>
    </lineage>
</organism>
<feature type="transmembrane region" description="Helical" evidence="7">
    <location>
        <begin position="48"/>
        <end position="71"/>
    </location>
</feature>
<evidence type="ECO:0000313" key="11">
    <source>
        <dbReference type="Proteomes" id="UP000001822"/>
    </source>
</evidence>
<dbReference type="Pfam" id="PF20216">
    <property type="entry name" value="DUF6576"/>
    <property type="match status" value="1"/>
</dbReference>
<feature type="transmembrane region" description="Helical" evidence="7">
    <location>
        <begin position="196"/>
        <end position="214"/>
    </location>
</feature>
<evidence type="ECO:0000259" key="8">
    <source>
        <dbReference type="Pfam" id="PF01694"/>
    </source>
</evidence>
<dbReference type="Pfam" id="PF01694">
    <property type="entry name" value="Rhomboid"/>
    <property type="match status" value="1"/>
</dbReference>
<keyword evidence="3 7" id="KW-0812">Transmembrane</keyword>
<evidence type="ECO:0000256" key="3">
    <source>
        <dbReference type="ARBA" id="ARBA00022692"/>
    </source>
</evidence>
<dbReference type="GO" id="GO:0016020">
    <property type="term" value="C:membrane"/>
    <property type="evidence" value="ECO:0007669"/>
    <property type="project" value="UniProtKB-SubCell"/>
</dbReference>